<dbReference type="OrthoDB" id="9801441at2"/>
<evidence type="ECO:0000313" key="7">
    <source>
        <dbReference type="Proteomes" id="UP000050544"/>
    </source>
</evidence>
<feature type="region of interest" description="Disordered" evidence="4">
    <location>
        <begin position="535"/>
        <end position="564"/>
    </location>
</feature>
<dbReference type="PROSITE" id="PS50893">
    <property type="entry name" value="ABC_TRANSPORTER_2"/>
    <property type="match status" value="2"/>
</dbReference>
<dbReference type="SUPFAM" id="SSF52540">
    <property type="entry name" value="P-loop containing nucleoside triphosphate hydrolases"/>
    <property type="match status" value="2"/>
</dbReference>
<dbReference type="Pfam" id="PF00005">
    <property type="entry name" value="ABC_tran"/>
    <property type="match status" value="2"/>
</dbReference>
<dbReference type="InterPro" id="IPR003439">
    <property type="entry name" value="ABC_transporter-like_ATP-bd"/>
</dbReference>
<dbReference type="Proteomes" id="UP000050544">
    <property type="component" value="Unassembled WGS sequence"/>
</dbReference>
<evidence type="ECO:0000256" key="4">
    <source>
        <dbReference type="SAM" id="MobiDB-lite"/>
    </source>
</evidence>
<feature type="compositionally biased region" description="Low complexity" evidence="4">
    <location>
        <begin position="537"/>
        <end position="547"/>
    </location>
</feature>
<feature type="coiled-coil region" evidence="3">
    <location>
        <begin position="243"/>
        <end position="277"/>
    </location>
</feature>
<dbReference type="GO" id="GO:0016887">
    <property type="term" value="F:ATP hydrolysis activity"/>
    <property type="evidence" value="ECO:0007669"/>
    <property type="project" value="InterPro"/>
</dbReference>
<dbReference type="Pfam" id="PF16326">
    <property type="entry name" value="ABC_tran_CTD"/>
    <property type="match status" value="1"/>
</dbReference>
<evidence type="ECO:0000313" key="6">
    <source>
        <dbReference type="EMBL" id="KPL82005.1"/>
    </source>
</evidence>
<dbReference type="InterPro" id="IPR037118">
    <property type="entry name" value="Val-tRNA_synth_C_sf"/>
</dbReference>
<dbReference type="InterPro" id="IPR032781">
    <property type="entry name" value="ABC_tran_Xtn"/>
</dbReference>
<dbReference type="STRING" id="869279.SE15_12785"/>
<dbReference type="SMART" id="SM00382">
    <property type="entry name" value="AAA"/>
    <property type="match status" value="2"/>
</dbReference>
<evidence type="ECO:0000256" key="2">
    <source>
        <dbReference type="ARBA" id="ARBA00022840"/>
    </source>
</evidence>
<dbReference type="AlphaFoldDB" id="A0A0P6YI36"/>
<keyword evidence="1" id="KW-0547">Nucleotide-binding</keyword>
<proteinExistence type="predicted"/>
<dbReference type="RefSeq" id="WP_054522520.1">
    <property type="nucleotide sequence ID" value="NZ_LGKO01000006.1"/>
</dbReference>
<comment type="caution">
    <text evidence="6">The sequence shown here is derived from an EMBL/GenBank/DDBJ whole genome shotgun (WGS) entry which is preliminary data.</text>
</comment>
<reference evidence="6 7" key="1">
    <citation type="submission" date="2015-07" db="EMBL/GenBank/DDBJ databases">
        <title>Whole genome sequence of Thermanaerothrix daxensis DSM 23592.</title>
        <authorList>
            <person name="Hemp J."/>
            <person name="Ward L.M."/>
            <person name="Pace L.A."/>
            <person name="Fischer W.W."/>
        </authorList>
    </citation>
    <scope>NUCLEOTIDE SEQUENCE [LARGE SCALE GENOMIC DNA]</scope>
    <source>
        <strain evidence="6 7">GNS-1</strain>
    </source>
</reference>
<feature type="domain" description="ABC transporter" evidence="5">
    <location>
        <begin position="4"/>
        <end position="264"/>
    </location>
</feature>
<accession>A0A0P6YI36</accession>
<sequence length="627" mass="70452">MSLLIAKDLAKAFGAQDVFSGVTLSIPRDGRIGLVGANGVGKTTLLRILAGLEEPNQGEVERARGLRLGYLPQEVPLPDPHLSVWAFCRQAFASLLAMEEELGRLAAQMDDPIQGEAALAAYSRLQETFEQQGGYTYEQRLRQTLSGLGFSEREWQRPLGQLSGGQRTRAYLARLLLESPDLLLLDEPTNHLDIQALEWLEKTLREWSGAVVVSHDRYFLDHVVTAIWELTPEGLEIYRGNYSAYWQQRQERYQRRLEEYQAQLERIEKEEAYIRRNLAGQNARQAIGRRKRLERLLEQVRRPPPPQPRRIHLNFGEVTRSGDLVLRTQGLAVGYREEGRPLFHVPDLLLKRGECAAILGPNGAGKTTFLKTLLGEVPPYAGEVILGASLKIGYFAQAHEGLEVEKTPLEIILEARPTWLPAQARNYLARFLFSEDEVFKPVAAFSGGERGRLALACLALQGANFLLLDEPTNHLDVFAQEVLQAVLAEYSGTILLVSHDRYLIDALATQIWEVVPEEATLRVFEGTYSAYREAQEAARAPARATPPSARPRRPAREPKPPHRTQQALAALEAQIAALEAELARVTQGLEHPPKDPAKVAELGREYERLQRLLEEHWQRWAELAEAG</sequence>
<dbReference type="GO" id="GO:0005524">
    <property type="term" value="F:ATP binding"/>
    <property type="evidence" value="ECO:0007669"/>
    <property type="project" value="UniProtKB-KW"/>
</dbReference>
<dbReference type="InterPro" id="IPR003593">
    <property type="entry name" value="AAA+_ATPase"/>
</dbReference>
<dbReference type="FunFam" id="3.40.50.300:FF:000011">
    <property type="entry name" value="Putative ABC transporter ATP-binding component"/>
    <property type="match status" value="1"/>
</dbReference>
<dbReference type="PANTHER" id="PTHR42855:SF2">
    <property type="entry name" value="DRUG RESISTANCE ABC TRANSPORTER,ATP-BINDING PROTEIN"/>
    <property type="match status" value="1"/>
</dbReference>
<dbReference type="InterPro" id="IPR032524">
    <property type="entry name" value="ABC_tran_C"/>
</dbReference>
<keyword evidence="7" id="KW-1185">Reference proteome</keyword>
<dbReference type="Gene3D" id="3.40.50.300">
    <property type="entry name" value="P-loop containing nucleotide triphosphate hydrolases"/>
    <property type="match status" value="2"/>
</dbReference>
<keyword evidence="2" id="KW-0067">ATP-binding</keyword>
<dbReference type="GO" id="GO:0003677">
    <property type="term" value="F:DNA binding"/>
    <property type="evidence" value="ECO:0007669"/>
    <property type="project" value="InterPro"/>
</dbReference>
<evidence type="ECO:0000256" key="1">
    <source>
        <dbReference type="ARBA" id="ARBA00022741"/>
    </source>
</evidence>
<evidence type="ECO:0000259" key="5">
    <source>
        <dbReference type="PROSITE" id="PS50893"/>
    </source>
</evidence>
<keyword evidence="3" id="KW-0175">Coiled coil</keyword>
<dbReference type="InterPro" id="IPR051309">
    <property type="entry name" value="ABCF_ATPase"/>
</dbReference>
<dbReference type="Pfam" id="PF12848">
    <property type="entry name" value="ABC_tran_Xtn"/>
    <property type="match status" value="1"/>
</dbReference>
<feature type="domain" description="ABC transporter" evidence="5">
    <location>
        <begin position="326"/>
        <end position="544"/>
    </location>
</feature>
<organism evidence="6 7">
    <name type="scientific">Thermanaerothrix daxensis</name>
    <dbReference type="NCBI Taxonomy" id="869279"/>
    <lineage>
        <taxon>Bacteria</taxon>
        <taxon>Bacillati</taxon>
        <taxon>Chloroflexota</taxon>
        <taxon>Anaerolineae</taxon>
        <taxon>Anaerolineales</taxon>
        <taxon>Anaerolineaceae</taxon>
        <taxon>Thermanaerothrix</taxon>
    </lineage>
</organism>
<dbReference type="PANTHER" id="PTHR42855">
    <property type="entry name" value="ABC TRANSPORTER ATP-BINDING SUBUNIT"/>
    <property type="match status" value="1"/>
</dbReference>
<dbReference type="Gene3D" id="1.10.287.380">
    <property type="entry name" value="Valyl-tRNA synthetase, C-terminal domain"/>
    <property type="match status" value="1"/>
</dbReference>
<gene>
    <name evidence="6" type="ORF">SE15_12785</name>
</gene>
<name>A0A0P6YI36_9CHLR</name>
<dbReference type="InterPro" id="IPR027417">
    <property type="entry name" value="P-loop_NTPase"/>
</dbReference>
<protein>
    <recommendedName>
        <fullName evidence="5">ABC transporter domain-containing protein</fullName>
    </recommendedName>
</protein>
<dbReference type="EMBL" id="LGKO01000006">
    <property type="protein sequence ID" value="KPL82005.1"/>
    <property type="molecule type" value="Genomic_DNA"/>
</dbReference>
<evidence type="ECO:0000256" key="3">
    <source>
        <dbReference type="SAM" id="Coils"/>
    </source>
</evidence>
<dbReference type="CDD" id="cd03221">
    <property type="entry name" value="ABCF_EF-3"/>
    <property type="match status" value="2"/>
</dbReference>